<organism evidence="1 2">
    <name type="scientific">Litorivivens lipolytica</name>
    <dbReference type="NCBI Taxonomy" id="1524264"/>
    <lineage>
        <taxon>Bacteria</taxon>
        <taxon>Pseudomonadati</taxon>
        <taxon>Pseudomonadota</taxon>
        <taxon>Gammaproteobacteria</taxon>
        <taxon>Litorivivens</taxon>
    </lineage>
</organism>
<evidence type="ECO:0008006" key="3">
    <source>
        <dbReference type="Google" id="ProtNLM"/>
    </source>
</evidence>
<evidence type="ECO:0000313" key="2">
    <source>
        <dbReference type="Proteomes" id="UP000537130"/>
    </source>
</evidence>
<dbReference type="EMBL" id="JACHWY010000003">
    <property type="protein sequence ID" value="MBB3048814.1"/>
    <property type="molecule type" value="Genomic_DNA"/>
</dbReference>
<keyword evidence="2" id="KW-1185">Reference proteome</keyword>
<accession>A0A7W4Z6S0</accession>
<dbReference type="RefSeq" id="WP_246386968.1">
    <property type="nucleotide sequence ID" value="NZ_JACHWY010000003.1"/>
</dbReference>
<reference evidence="1 2" key="1">
    <citation type="submission" date="2020-08" db="EMBL/GenBank/DDBJ databases">
        <title>Genomic Encyclopedia of Type Strains, Phase III (KMG-III): the genomes of soil and plant-associated and newly described type strains.</title>
        <authorList>
            <person name="Whitman W."/>
        </authorList>
    </citation>
    <scope>NUCLEOTIDE SEQUENCE [LARGE SCALE GENOMIC DNA]</scope>
    <source>
        <strain evidence="1 2">CECT 8654</strain>
    </source>
</reference>
<comment type="caution">
    <text evidence="1">The sequence shown here is derived from an EMBL/GenBank/DDBJ whole genome shotgun (WGS) entry which is preliminary data.</text>
</comment>
<protein>
    <recommendedName>
        <fullName evidence="3">Nucleotidyl transferase AbiEii toxin, Type IV TA system</fullName>
    </recommendedName>
</protein>
<name>A0A7W4Z6S0_9GAMM</name>
<dbReference type="Pfam" id="PF08843">
    <property type="entry name" value="AbiEii"/>
    <property type="match status" value="1"/>
</dbReference>
<dbReference type="Proteomes" id="UP000537130">
    <property type="component" value="Unassembled WGS sequence"/>
</dbReference>
<dbReference type="InterPro" id="IPR014942">
    <property type="entry name" value="AbiEii"/>
</dbReference>
<proteinExistence type="predicted"/>
<evidence type="ECO:0000313" key="1">
    <source>
        <dbReference type="EMBL" id="MBB3048814.1"/>
    </source>
</evidence>
<dbReference type="AlphaFoldDB" id="A0A7W4Z6S0"/>
<gene>
    <name evidence="1" type="ORF">FHR99_003088</name>
</gene>
<sequence>MLSLDGDVLREMQCFFGGGTAIVLMRDEFRESVDIDFLVSDARCYGELRSSLRSAGSLAPITREGVQPIALERDLRADQYGVRCRVLAGEVAIKLELVREARIDFDPADAGICGVPVLSGSDLAASKLLANSDRWADDGVLSRDIIDLAMLNASRHELARAYTKASAAYGQSIEKDLNKAIDKMVDRSGWLDRCMNALSVSAPKALVLERIKALRRVVRG</sequence>